<organism evidence="2 3">
    <name type="scientific">Allosphingosinicella humi</name>
    <dbReference type="NCBI Taxonomy" id="2068657"/>
    <lineage>
        <taxon>Bacteria</taxon>
        <taxon>Pseudomonadati</taxon>
        <taxon>Pseudomonadota</taxon>
        <taxon>Alphaproteobacteria</taxon>
        <taxon>Sphingomonadales</taxon>
        <taxon>Sphingomonadaceae</taxon>
        <taxon>Allosphingosinicella</taxon>
    </lineage>
</organism>
<accession>A0A2U2IZX8</accession>
<keyword evidence="1" id="KW-0472">Membrane</keyword>
<evidence type="ECO:0000256" key="1">
    <source>
        <dbReference type="SAM" id="Phobius"/>
    </source>
</evidence>
<gene>
    <name evidence="2" type="ORF">DF286_01215</name>
</gene>
<reference evidence="2 3" key="1">
    <citation type="submission" date="2018-05" db="EMBL/GenBank/DDBJ databases">
        <title>Genome of Sphingosinicella humi QZX222.</title>
        <authorList>
            <person name="Qiao Z."/>
            <person name="Wang G."/>
        </authorList>
    </citation>
    <scope>NUCLEOTIDE SEQUENCE [LARGE SCALE GENOMIC DNA]</scope>
    <source>
        <strain evidence="2 3">QZX222</strain>
    </source>
</reference>
<evidence type="ECO:0000313" key="3">
    <source>
        <dbReference type="Proteomes" id="UP000245916"/>
    </source>
</evidence>
<dbReference type="Pfam" id="PF11739">
    <property type="entry name" value="YdbH-like"/>
    <property type="match status" value="1"/>
</dbReference>
<dbReference type="RefSeq" id="WP_109269781.1">
    <property type="nucleotide sequence ID" value="NZ_QFFF01000001.1"/>
</dbReference>
<evidence type="ECO:0000313" key="2">
    <source>
        <dbReference type="EMBL" id="PWG01642.1"/>
    </source>
</evidence>
<feature type="transmembrane region" description="Helical" evidence="1">
    <location>
        <begin position="19"/>
        <end position="37"/>
    </location>
</feature>
<keyword evidence="1" id="KW-0812">Transmembrane</keyword>
<name>A0A2U2IZX8_9SPHN</name>
<sequence>MTEEIEEEEVRRRRPRWQLVLVGFLLLILLIILIVWTQRRQIAEDFIDRELARRGVQGSYEVKRIGFTRQQVENLVIGDPGDPDLTARFAELRIRHTLLGPEVSLIVARGVRLYGAVVDGKLTFGSVDRLLPPPTGKPFALPDLNVDLADAAIGLTTPLGRLGVALEGRGNLADGFAGKAAAASSSLLVSGCAIGNPRAYLKVAVDDHRPSVEGPVRAERVVCDKDDVEAIDPILLLDANFAEDVHEWDGKGAVRLARLSLGGNQVSGLVGSLGFRGDGNLTRGDITLAVADTAMNGVGTGRTTFDGRYAYAAKDNRLSLVGDAAAENIVGGAPLVAPIVSALSSTGGTPLEPIGDALAGAVERAVTGVNAKAALRLVNGRSGGAVRIGRLNAVSSSGARLALGGAGDGLTYYWPAGMARLDGNVALAGGGFPTARASLSQPRAGQPLSGVAQVQPMRVGEASLRLAPIRFTAGDGGATEVQTRALVSGPIGDGRVTDLLVPIAGRFGSGGFAFGESCVPVAFRSLQVAGLQLGATRLPLCPSGRALVWKTPGGSVQGGADIRALRLAGQLGGSPIALTADRLRFGLAEPGFTTAKAAVRLGTGESVHRLDLGELSGRFTGGGVVGTFSSGSGKIANVPLLLSAASGDWSLLGGDLTLDASMTVADEQDPARFYPLVTRDFHLTLIDSLIDANGWLLDPETGTRITQADISHSLETGGGQAVLDVPGITFGPDYQPDELTRLTAGIVALVNGTVTGRGEIAWNAQGVTSSGSFSTRDMDLAATFGPVEGLSTTINFTDLLGLVSAPGQVAEVDLIRTGIDVFDGVIRYQLLPDLRVRVEGARWPFAGGELTLEETILDFSKPAPKNLTFRVAGLDAARFVEMMEFSNIAATGIFDGIVPMVFDERGGRIVGGRLEARPAGGTLSYIGAVSDQDLGAYGKLAFDALKSLRYDRLIIELDGELAGEFLTEIELDGIATNAEPLGGIAGMIVGQLAKIPFEFNITIRGPFRSLIATARSLEDPSLLIQPVLPELLQELPTETTVQPEESETVQ</sequence>
<proteinExistence type="predicted"/>
<comment type="caution">
    <text evidence="2">The sequence shown here is derived from an EMBL/GenBank/DDBJ whole genome shotgun (WGS) entry which is preliminary data.</text>
</comment>
<protein>
    <submittedName>
        <fullName evidence="2">Uncharacterized protein</fullName>
    </submittedName>
</protein>
<dbReference type="OrthoDB" id="7597031at2"/>
<keyword evidence="1" id="KW-1133">Transmembrane helix</keyword>
<keyword evidence="3" id="KW-1185">Reference proteome</keyword>
<dbReference type="InterPro" id="IPR021730">
    <property type="entry name" value="YdbH"/>
</dbReference>
<dbReference type="EMBL" id="QFFF01000001">
    <property type="protein sequence ID" value="PWG01642.1"/>
    <property type="molecule type" value="Genomic_DNA"/>
</dbReference>
<dbReference type="Proteomes" id="UP000245916">
    <property type="component" value="Unassembled WGS sequence"/>
</dbReference>
<dbReference type="AlphaFoldDB" id="A0A2U2IZX8"/>